<accession>A0A931GNG4</accession>
<feature type="compositionally biased region" description="Basic and acidic residues" evidence="1">
    <location>
        <begin position="1"/>
        <end position="11"/>
    </location>
</feature>
<sequence>MDLESELRKAMSEQVAEAAAPPSLVADVRRRHRRRQTRIRVTVGVAAAAVAVAVVAPGYQPFRAETVGSNGTPDGSGRTTAPDRPAQPPAASPPASPAASGEPKTGAATEKPMERDVPEPGRKPSGGGRERVVDLPGWVTFLPPGLTAAEPCASRSEGGDSTVTCRWRGADGWVEIKVVRGPGTDGPEDLITAPAVPKWTSVRGMRAITTERPDSAGQVAWIDRPGVGVIVAAGGGSVREQLMRIAEGVRP</sequence>
<keyword evidence="2" id="KW-0472">Membrane</keyword>
<proteinExistence type="predicted"/>
<feature type="compositionally biased region" description="Polar residues" evidence="1">
    <location>
        <begin position="67"/>
        <end position="79"/>
    </location>
</feature>
<organism evidence="3 4">
    <name type="scientific">Actinomadura viridis</name>
    <dbReference type="NCBI Taxonomy" id="58110"/>
    <lineage>
        <taxon>Bacteria</taxon>
        <taxon>Bacillati</taxon>
        <taxon>Actinomycetota</taxon>
        <taxon>Actinomycetes</taxon>
        <taxon>Streptosporangiales</taxon>
        <taxon>Thermomonosporaceae</taxon>
        <taxon>Actinomadura</taxon>
    </lineage>
</organism>
<feature type="compositionally biased region" description="Basic and acidic residues" evidence="1">
    <location>
        <begin position="111"/>
        <end position="132"/>
    </location>
</feature>
<keyword evidence="2" id="KW-0812">Transmembrane</keyword>
<feature type="region of interest" description="Disordered" evidence="1">
    <location>
        <begin position="1"/>
        <end position="36"/>
    </location>
</feature>
<comment type="caution">
    <text evidence="3">The sequence shown here is derived from an EMBL/GenBank/DDBJ whole genome shotgun (WGS) entry which is preliminary data.</text>
</comment>
<evidence type="ECO:0000313" key="4">
    <source>
        <dbReference type="Proteomes" id="UP000614047"/>
    </source>
</evidence>
<dbReference type="RefSeq" id="WP_197009388.1">
    <property type="nucleotide sequence ID" value="NZ_BAABES010000013.1"/>
</dbReference>
<dbReference type="Proteomes" id="UP000614047">
    <property type="component" value="Unassembled WGS sequence"/>
</dbReference>
<feature type="transmembrane region" description="Helical" evidence="2">
    <location>
        <begin position="39"/>
        <end position="59"/>
    </location>
</feature>
<dbReference type="AlphaFoldDB" id="A0A931GNG4"/>
<feature type="compositionally biased region" description="Pro residues" evidence="1">
    <location>
        <begin position="85"/>
        <end position="96"/>
    </location>
</feature>
<dbReference type="EMBL" id="JADOUA010000001">
    <property type="protein sequence ID" value="MBG6086374.1"/>
    <property type="molecule type" value="Genomic_DNA"/>
</dbReference>
<protein>
    <submittedName>
        <fullName evidence="3">Uncharacterized protein</fullName>
    </submittedName>
</protein>
<feature type="region of interest" description="Disordered" evidence="1">
    <location>
        <begin position="63"/>
        <end position="132"/>
    </location>
</feature>
<evidence type="ECO:0000256" key="1">
    <source>
        <dbReference type="SAM" id="MobiDB-lite"/>
    </source>
</evidence>
<keyword evidence="4" id="KW-1185">Reference proteome</keyword>
<evidence type="ECO:0000313" key="3">
    <source>
        <dbReference type="EMBL" id="MBG6086374.1"/>
    </source>
</evidence>
<reference evidence="3" key="1">
    <citation type="submission" date="2020-11" db="EMBL/GenBank/DDBJ databases">
        <title>Sequencing the genomes of 1000 actinobacteria strains.</title>
        <authorList>
            <person name="Klenk H.-P."/>
        </authorList>
    </citation>
    <scope>NUCLEOTIDE SEQUENCE</scope>
    <source>
        <strain evidence="3">DSM 43175</strain>
    </source>
</reference>
<gene>
    <name evidence="3" type="ORF">IW256_000487</name>
</gene>
<evidence type="ECO:0000256" key="2">
    <source>
        <dbReference type="SAM" id="Phobius"/>
    </source>
</evidence>
<name>A0A931GNG4_9ACTN</name>
<keyword evidence="2" id="KW-1133">Transmembrane helix</keyword>